<feature type="non-terminal residue" evidence="7">
    <location>
        <position position="193"/>
    </location>
</feature>
<dbReference type="SUPFAM" id="SSF141523">
    <property type="entry name" value="L,D-transpeptidase catalytic domain-like"/>
    <property type="match status" value="1"/>
</dbReference>
<dbReference type="GO" id="GO:0005576">
    <property type="term" value="C:extracellular region"/>
    <property type="evidence" value="ECO:0007669"/>
    <property type="project" value="TreeGrafter"/>
</dbReference>
<dbReference type="PROSITE" id="PS52029">
    <property type="entry name" value="LD_TPASE"/>
    <property type="match status" value="1"/>
</dbReference>
<evidence type="ECO:0000256" key="5">
    <source>
        <dbReference type="ARBA" id="ARBA00023316"/>
    </source>
</evidence>
<dbReference type="GO" id="GO:0071555">
    <property type="term" value="P:cell wall organization"/>
    <property type="evidence" value="ECO:0007669"/>
    <property type="project" value="UniProtKB-KW"/>
</dbReference>
<evidence type="ECO:0000256" key="3">
    <source>
        <dbReference type="ARBA" id="ARBA00022960"/>
    </source>
</evidence>
<keyword evidence="5" id="KW-0961">Cell wall biogenesis/degradation</keyword>
<reference evidence="7" key="1">
    <citation type="submission" date="2018-05" db="EMBL/GenBank/DDBJ databases">
        <authorList>
            <person name="Lanie J.A."/>
            <person name="Ng W.-L."/>
            <person name="Kazmierczak K.M."/>
            <person name="Andrzejewski T.M."/>
            <person name="Davidsen T.M."/>
            <person name="Wayne K.J."/>
            <person name="Tettelin H."/>
            <person name="Glass J.I."/>
            <person name="Rusch D."/>
            <person name="Podicherti R."/>
            <person name="Tsui H.-C.T."/>
            <person name="Winkler M.E."/>
        </authorList>
    </citation>
    <scope>NUCLEOTIDE SEQUENCE</scope>
</reference>
<evidence type="ECO:0000256" key="2">
    <source>
        <dbReference type="ARBA" id="ARBA00022679"/>
    </source>
</evidence>
<evidence type="ECO:0000256" key="1">
    <source>
        <dbReference type="ARBA" id="ARBA00004752"/>
    </source>
</evidence>
<dbReference type="InterPro" id="IPR005490">
    <property type="entry name" value="LD_TPept_cat_dom"/>
</dbReference>
<dbReference type="GO" id="GO:0018104">
    <property type="term" value="P:peptidoglycan-protein cross-linking"/>
    <property type="evidence" value="ECO:0007669"/>
    <property type="project" value="TreeGrafter"/>
</dbReference>
<dbReference type="Pfam" id="PF03734">
    <property type="entry name" value="YkuD"/>
    <property type="match status" value="1"/>
</dbReference>
<evidence type="ECO:0000313" key="7">
    <source>
        <dbReference type="EMBL" id="SVD14097.1"/>
    </source>
</evidence>
<dbReference type="UniPathway" id="UPA00219"/>
<dbReference type="EMBL" id="UINC01132036">
    <property type="protein sequence ID" value="SVD14097.1"/>
    <property type="molecule type" value="Genomic_DNA"/>
</dbReference>
<gene>
    <name evidence="7" type="ORF">METZ01_LOCUS366951</name>
</gene>
<sequence length="193" mass="20679">VPTAQVATAASHVVLLEAFREPAEGESWWLFPNPGPFDGPRVLLAADVTNPDWVQVHLPVRPNGRTGWVRRSDVVLSTVTTRIVVELGKRRVTVYDGSEVLVIAEATIGAPETPTPTGTFYVNQVQMEVDPGTERGAGLFGTSAFSEVLDIIDGGEPAVALHGTNQPELLGESVSRGCIRVADQVIELLFNLA</sequence>
<feature type="domain" description="L,D-TPase catalytic" evidence="6">
    <location>
        <begin position="81"/>
        <end position="193"/>
    </location>
</feature>
<protein>
    <recommendedName>
        <fullName evidence="6">L,D-TPase catalytic domain-containing protein</fullName>
    </recommendedName>
</protein>
<keyword evidence="2" id="KW-0808">Transferase</keyword>
<feature type="non-terminal residue" evidence="7">
    <location>
        <position position="1"/>
    </location>
</feature>
<evidence type="ECO:0000256" key="4">
    <source>
        <dbReference type="ARBA" id="ARBA00022984"/>
    </source>
</evidence>
<name>A0A382SXZ1_9ZZZZ</name>
<dbReference type="InterPro" id="IPR050979">
    <property type="entry name" value="LD-transpeptidase"/>
</dbReference>
<keyword evidence="4" id="KW-0573">Peptidoglycan synthesis</keyword>
<dbReference type="GO" id="GO:0071972">
    <property type="term" value="F:peptidoglycan L,D-transpeptidase activity"/>
    <property type="evidence" value="ECO:0007669"/>
    <property type="project" value="TreeGrafter"/>
</dbReference>
<keyword evidence="3" id="KW-0133">Cell shape</keyword>
<comment type="pathway">
    <text evidence="1">Cell wall biogenesis; peptidoglycan biosynthesis.</text>
</comment>
<evidence type="ECO:0000259" key="6">
    <source>
        <dbReference type="PROSITE" id="PS52029"/>
    </source>
</evidence>
<dbReference type="InterPro" id="IPR038063">
    <property type="entry name" value="Transpep_catalytic_dom"/>
</dbReference>
<dbReference type="AlphaFoldDB" id="A0A382SXZ1"/>
<dbReference type="GO" id="GO:0008360">
    <property type="term" value="P:regulation of cell shape"/>
    <property type="evidence" value="ECO:0007669"/>
    <property type="project" value="UniProtKB-KW"/>
</dbReference>
<proteinExistence type="predicted"/>
<organism evidence="7">
    <name type="scientific">marine metagenome</name>
    <dbReference type="NCBI Taxonomy" id="408172"/>
    <lineage>
        <taxon>unclassified sequences</taxon>
        <taxon>metagenomes</taxon>
        <taxon>ecological metagenomes</taxon>
    </lineage>
</organism>
<dbReference type="GO" id="GO:0016740">
    <property type="term" value="F:transferase activity"/>
    <property type="evidence" value="ECO:0007669"/>
    <property type="project" value="UniProtKB-KW"/>
</dbReference>
<dbReference type="CDD" id="cd16913">
    <property type="entry name" value="YkuD_like"/>
    <property type="match status" value="1"/>
</dbReference>
<dbReference type="Gene3D" id="2.40.440.10">
    <property type="entry name" value="L,D-transpeptidase catalytic domain-like"/>
    <property type="match status" value="1"/>
</dbReference>
<dbReference type="PANTHER" id="PTHR30582">
    <property type="entry name" value="L,D-TRANSPEPTIDASE"/>
    <property type="match status" value="1"/>
</dbReference>
<accession>A0A382SXZ1</accession>